<dbReference type="PROSITE" id="PS50994">
    <property type="entry name" value="INTEGRASE"/>
    <property type="match status" value="1"/>
</dbReference>
<evidence type="ECO:0000259" key="2">
    <source>
        <dbReference type="PROSITE" id="PS50994"/>
    </source>
</evidence>
<name>A0A0F9UFK1_9ZZZZ</name>
<feature type="domain" description="Integrase catalytic" evidence="2">
    <location>
        <begin position="264"/>
        <end position="474"/>
    </location>
</feature>
<protein>
    <recommendedName>
        <fullName evidence="2">Integrase catalytic domain-containing protein</fullName>
    </recommendedName>
</protein>
<dbReference type="SUPFAM" id="SSF53098">
    <property type="entry name" value="Ribonuclease H-like"/>
    <property type="match status" value="1"/>
</dbReference>
<dbReference type="InterPro" id="IPR036397">
    <property type="entry name" value="RNaseH_sf"/>
</dbReference>
<dbReference type="InterPro" id="IPR001584">
    <property type="entry name" value="Integrase_cat-core"/>
</dbReference>
<dbReference type="GO" id="GO:0003676">
    <property type="term" value="F:nucleic acid binding"/>
    <property type="evidence" value="ECO:0007669"/>
    <property type="project" value="InterPro"/>
</dbReference>
<dbReference type="AlphaFoldDB" id="A0A0F9UFK1"/>
<dbReference type="InterPro" id="IPR012337">
    <property type="entry name" value="RNaseH-like_sf"/>
</dbReference>
<feature type="region of interest" description="Disordered" evidence="1">
    <location>
        <begin position="610"/>
        <end position="728"/>
    </location>
</feature>
<accession>A0A0F9UFK1</accession>
<feature type="compositionally biased region" description="Basic and acidic residues" evidence="1">
    <location>
        <begin position="627"/>
        <end position="645"/>
    </location>
</feature>
<dbReference type="Gene3D" id="3.30.420.10">
    <property type="entry name" value="Ribonuclease H-like superfamily/Ribonuclease H"/>
    <property type="match status" value="1"/>
</dbReference>
<organism evidence="3">
    <name type="scientific">marine sediment metagenome</name>
    <dbReference type="NCBI Taxonomy" id="412755"/>
    <lineage>
        <taxon>unclassified sequences</taxon>
        <taxon>metagenomes</taxon>
        <taxon>ecological metagenomes</taxon>
    </lineage>
</organism>
<comment type="caution">
    <text evidence="3">The sequence shown here is derived from an EMBL/GenBank/DDBJ whole genome shotgun (WGS) entry which is preliminary data.</text>
</comment>
<dbReference type="EMBL" id="LAZR01000098">
    <property type="protein sequence ID" value="KKN91985.1"/>
    <property type="molecule type" value="Genomic_DNA"/>
</dbReference>
<reference evidence="3" key="1">
    <citation type="journal article" date="2015" name="Nature">
        <title>Complex archaea that bridge the gap between prokaryotes and eukaryotes.</title>
        <authorList>
            <person name="Spang A."/>
            <person name="Saw J.H."/>
            <person name="Jorgensen S.L."/>
            <person name="Zaremba-Niedzwiedzka K."/>
            <person name="Martijn J."/>
            <person name="Lind A.E."/>
            <person name="van Eijk R."/>
            <person name="Schleper C."/>
            <person name="Guy L."/>
            <person name="Ettema T.J."/>
        </authorList>
    </citation>
    <scope>NUCLEOTIDE SEQUENCE</scope>
</reference>
<gene>
    <name evidence="3" type="ORF">LCGC14_0212660</name>
</gene>
<evidence type="ECO:0000313" key="3">
    <source>
        <dbReference type="EMBL" id="KKN91985.1"/>
    </source>
</evidence>
<proteinExistence type="predicted"/>
<evidence type="ECO:0000256" key="1">
    <source>
        <dbReference type="SAM" id="MobiDB-lite"/>
    </source>
</evidence>
<sequence>MTVHVPSVRVTTGAHVRVNGQPYIVGRLTDTARIFTHRETGDELLLPLAAQITMMRNMQLTAEATFGALDRNAQMALSVAWDAFDPAEQISAKRKYPFVKAVDDLPICRRDKSKFVLAAIEPVNAEVELPFEGGPSFRLVRKWYRKWLAGGRDIRVLVDWHNKKGNRTKRLPEWVYEEISAAIDEAYACDPPGTEAAAQERATNRILMRADRDRLPLPPGAKKVIGQHVARRAIARRDGYELATIRLGRKEAERLFKMVGAGPCGDYPLHEVEVDHTLVDLSLIDKHGAYMGRAWLTILIDRHSRMIVGFSLSFNPPSWLTVMDALQMAIMPKEDVIANICKGRRMVTNRWDVFGAPDNLFVDRGAEFRSISMRGTEAALNMRIVDLPPGQPWLKGKIERYYGTLNTRVFHRLPGTTFSSVAQRRLNHHDAEKQACLTLGDLRWIILTWIVDIYHQEVHATTGQTPSARWARGIAEVGAKMPPPPEILEAVTGNTIRSKLRSDGVRYSKLRWNSNAFQALRSRYAASLPVRERRTGNADVLVRINPLDISRCWVLDEKDGTWVEGDLVSGDGAEDMTLAEWKRVSETVTENQIYDVDAALSRAKADQAIRDHVDLRRKPSSKRKAKLREDGRKAAEHVRPDRDDSQASMTGLVPHDLDQPPAIPAQDARGPWREQALPMASAQVIPPPRPEGHAAVPVSPPEENATLPEPCAASEADSKKPFTVRRRK</sequence>
<dbReference type="GO" id="GO:0015074">
    <property type="term" value="P:DNA integration"/>
    <property type="evidence" value="ECO:0007669"/>
    <property type="project" value="InterPro"/>
</dbReference>